<evidence type="ECO:0000259" key="1">
    <source>
        <dbReference type="Pfam" id="PF21056"/>
    </source>
</evidence>
<dbReference type="Pfam" id="PF21056">
    <property type="entry name" value="ZSWIM1-3_RNaseH-like"/>
    <property type="match status" value="1"/>
</dbReference>
<keyword evidence="3" id="KW-1185">Reference proteome</keyword>
<evidence type="ECO:0000313" key="2">
    <source>
        <dbReference type="EMBL" id="GMG18187.1"/>
    </source>
</evidence>
<dbReference type="InterPro" id="IPR048324">
    <property type="entry name" value="ZSWIM1-3_RNaseH-like"/>
</dbReference>
<comment type="caution">
    <text evidence="2">The sequence shown here is derived from an EMBL/GenBank/DDBJ whole genome shotgun (WGS) entry which is preliminary data.</text>
</comment>
<reference evidence="2" key="1">
    <citation type="submission" date="2023-04" db="EMBL/GenBank/DDBJ databases">
        <title>Phytophthora fragariaefolia NBRC 109709.</title>
        <authorList>
            <person name="Ichikawa N."/>
            <person name="Sato H."/>
            <person name="Tonouchi N."/>
        </authorList>
    </citation>
    <scope>NUCLEOTIDE SEQUENCE</scope>
    <source>
        <strain evidence="2">NBRC 109709</strain>
    </source>
</reference>
<proteinExistence type="predicted"/>
<gene>
    <name evidence="2" type="ORF">Pfra01_003059100</name>
</gene>
<dbReference type="PANTHER" id="PTHR31569:SF4">
    <property type="entry name" value="SWIM-TYPE DOMAIN-CONTAINING PROTEIN"/>
    <property type="match status" value="1"/>
</dbReference>
<organism evidence="2 3">
    <name type="scientific">Phytophthora fragariaefolia</name>
    <dbReference type="NCBI Taxonomy" id="1490495"/>
    <lineage>
        <taxon>Eukaryota</taxon>
        <taxon>Sar</taxon>
        <taxon>Stramenopiles</taxon>
        <taxon>Oomycota</taxon>
        <taxon>Peronosporomycetes</taxon>
        <taxon>Peronosporales</taxon>
        <taxon>Peronosporaceae</taxon>
        <taxon>Phytophthora</taxon>
    </lineage>
</organism>
<accession>A0A9W7DCA9</accession>
<sequence>MALEEFKRNNPAWSRINCILIDKDFGEISVLKKALPDARLLLCQFHVLKYLREQIASKDYGFTSWQKQQLDGLMNLLVYARTERRYFRLRKYMRHIMDVGTGKKTVELTRSGEIELCSGRAELGTVGGGVGLVWAQLVARLGVNWALFGMKCAPNRSVCLQLVKIVSSTTRLKIIS</sequence>
<name>A0A9W7DCA9_9STRA</name>
<feature type="domain" description="ZSWIM1/3 RNaseH-like" evidence="1">
    <location>
        <begin position="2"/>
        <end position="41"/>
    </location>
</feature>
<dbReference type="AlphaFoldDB" id="A0A9W7DCA9"/>
<dbReference type="EMBL" id="BSXT01019275">
    <property type="protein sequence ID" value="GMG18187.1"/>
    <property type="molecule type" value="Genomic_DNA"/>
</dbReference>
<dbReference type="OrthoDB" id="127122at2759"/>
<dbReference type="InterPro" id="IPR052579">
    <property type="entry name" value="Zinc_finger_SWIM"/>
</dbReference>
<dbReference type="Proteomes" id="UP001165121">
    <property type="component" value="Unassembled WGS sequence"/>
</dbReference>
<dbReference type="PANTHER" id="PTHR31569">
    <property type="entry name" value="SWIM-TYPE DOMAIN-CONTAINING PROTEIN"/>
    <property type="match status" value="1"/>
</dbReference>
<evidence type="ECO:0000313" key="3">
    <source>
        <dbReference type="Proteomes" id="UP001165121"/>
    </source>
</evidence>
<protein>
    <submittedName>
        <fullName evidence="2">Unnamed protein product</fullName>
    </submittedName>
</protein>